<accession>A0ABN1B4L0</accession>
<dbReference type="Proteomes" id="UP001500909">
    <property type="component" value="Unassembled WGS sequence"/>
</dbReference>
<protein>
    <submittedName>
        <fullName evidence="2">Uncharacterized protein</fullName>
    </submittedName>
</protein>
<reference evidence="2 3" key="1">
    <citation type="journal article" date="2019" name="Int. J. Syst. Evol. Microbiol.">
        <title>The Global Catalogue of Microorganisms (GCM) 10K type strain sequencing project: providing services to taxonomists for standard genome sequencing and annotation.</title>
        <authorList>
            <consortium name="The Broad Institute Genomics Platform"/>
            <consortium name="The Broad Institute Genome Sequencing Center for Infectious Disease"/>
            <person name="Wu L."/>
            <person name="Ma J."/>
        </authorList>
    </citation>
    <scope>NUCLEOTIDE SEQUENCE [LARGE SCALE GENOMIC DNA]</scope>
    <source>
        <strain evidence="2 3">JCM 4805</strain>
    </source>
</reference>
<organism evidence="2 3">
    <name type="scientific">Streptomyces olivaceiscleroticus</name>
    <dbReference type="NCBI Taxonomy" id="68245"/>
    <lineage>
        <taxon>Bacteria</taxon>
        <taxon>Bacillati</taxon>
        <taxon>Actinomycetota</taxon>
        <taxon>Actinomycetes</taxon>
        <taxon>Kitasatosporales</taxon>
        <taxon>Streptomycetaceae</taxon>
        <taxon>Streptomyces</taxon>
    </lineage>
</organism>
<keyword evidence="3" id="KW-1185">Reference proteome</keyword>
<feature type="region of interest" description="Disordered" evidence="1">
    <location>
        <begin position="53"/>
        <end position="79"/>
    </location>
</feature>
<proteinExistence type="predicted"/>
<comment type="caution">
    <text evidence="2">The sequence shown here is derived from an EMBL/GenBank/DDBJ whole genome shotgun (WGS) entry which is preliminary data.</text>
</comment>
<gene>
    <name evidence="2" type="ORF">GCM10010361_63630</name>
</gene>
<evidence type="ECO:0000313" key="3">
    <source>
        <dbReference type="Proteomes" id="UP001500909"/>
    </source>
</evidence>
<sequence>MRTTVASLVPVRSARPVTVSAAQPAGSPATASATRCMERVMDGPRVRTLAARAAGAGGAPAGWGRRAAPGPVRGAGWSSDGPLKVSFNLELTTEK</sequence>
<evidence type="ECO:0000256" key="1">
    <source>
        <dbReference type="SAM" id="MobiDB-lite"/>
    </source>
</evidence>
<evidence type="ECO:0000313" key="2">
    <source>
        <dbReference type="EMBL" id="GAA0489627.1"/>
    </source>
</evidence>
<name>A0ABN1B4L0_9ACTN</name>
<feature type="compositionally biased region" description="Low complexity" evidence="1">
    <location>
        <begin position="62"/>
        <end position="76"/>
    </location>
</feature>
<dbReference type="EMBL" id="BAAABY010000045">
    <property type="protein sequence ID" value="GAA0489627.1"/>
    <property type="molecule type" value="Genomic_DNA"/>
</dbReference>